<sequence>MPKLVFKGVKIEEVKALSTQLVDTLAGIANAPRHVFTLECVENPFIYDGEIVTPAPVIQVQWIERGQVVRDQMATAIDQAVRSNGYDHVEIVFSELKKGDYYINAKVY</sequence>
<reference evidence="1 2" key="1">
    <citation type="submission" date="2016-10" db="EMBL/GenBank/DDBJ databases">
        <authorList>
            <person name="de Groot N.N."/>
        </authorList>
    </citation>
    <scope>NUCLEOTIDE SEQUENCE [LARGE SCALE GENOMIC DNA]</scope>
    <source>
        <strain evidence="1 2">DSM 2784</strain>
    </source>
</reference>
<name>A0A1G5S613_9FIRM</name>
<keyword evidence="2" id="KW-1185">Reference proteome</keyword>
<gene>
    <name evidence="1" type="ORF">SAMN03080599_03004</name>
</gene>
<dbReference type="Proteomes" id="UP000199208">
    <property type="component" value="Unassembled WGS sequence"/>
</dbReference>
<dbReference type="Pfam" id="PF08921">
    <property type="entry name" value="DUF1904"/>
    <property type="match status" value="1"/>
</dbReference>
<dbReference type="STRING" id="1120920.SAMN03080599_03004"/>
<dbReference type="OrthoDB" id="5587545at2"/>
<dbReference type="InterPro" id="IPR015017">
    <property type="entry name" value="DUF1904"/>
</dbReference>
<dbReference type="Gene3D" id="3.30.429.10">
    <property type="entry name" value="Macrophage Migration Inhibitory Factor"/>
    <property type="match status" value="1"/>
</dbReference>
<accession>A0A1G5S613</accession>
<protein>
    <recommendedName>
        <fullName evidence="3">DUF1904 family protein</fullName>
    </recommendedName>
</protein>
<dbReference type="EMBL" id="FMWL01000022">
    <property type="protein sequence ID" value="SCZ81763.1"/>
    <property type="molecule type" value="Genomic_DNA"/>
</dbReference>
<dbReference type="SUPFAM" id="SSF55331">
    <property type="entry name" value="Tautomerase/MIF"/>
    <property type="match status" value="1"/>
</dbReference>
<dbReference type="AlphaFoldDB" id="A0A1G5S613"/>
<proteinExistence type="predicted"/>
<dbReference type="RefSeq" id="WP_092592901.1">
    <property type="nucleotide sequence ID" value="NZ_FMWL01000022.1"/>
</dbReference>
<dbReference type="InterPro" id="IPR014347">
    <property type="entry name" value="Tautomerase/MIF_sf"/>
</dbReference>
<evidence type="ECO:0000313" key="1">
    <source>
        <dbReference type="EMBL" id="SCZ81763.1"/>
    </source>
</evidence>
<evidence type="ECO:0000313" key="2">
    <source>
        <dbReference type="Proteomes" id="UP000199208"/>
    </source>
</evidence>
<evidence type="ECO:0008006" key="3">
    <source>
        <dbReference type="Google" id="ProtNLM"/>
    </source>
</evidence>
<organism evidence="1 2">
    <name type="scientific">Acidaminobacter hydrogenoformans DSM 2784</name>
    <dbReference type="NCBI Taxonomy" id="1120920"/>
    <lineage>
        <taxon>Bacteria</taxon>
        <taxon>Bacillati</taxon>
        <taxon>Bacillota</taxon>
        <taxon>Clostridia</taxon>
        <taxon>Peptostreptococcales</taxon>
        <taxon>Acidaminobacteraceae</taxon>
        <taxon>Acidaminobacter</taxon>
    </lineage>
</organism>